<evidence type="ECO:0000313" key="2">
    <source>
        <dbReference type="Proteomes" id="UP000829194"/>
    </source>
</evidence>
<reference evidence="1 2" key="1">
    <citation type="submission" date="2022-03" db="EMBL/GenBank/DDBJ databases">
        <title>Complete genome sequence of Lysobacter capsici VKM B-2533 and Lysobacter gummosus 10.1.1, promising sources of lytic agents.</title>
        <authorList>
            <person name="Tarlachkov S.V."/>
            <person name="Kudryakova I.V."/>
            <person name="Afoshin A.S."/>
            <person name="Leontyevskaya E.A."/>
            <person name="Leontyevskaya N.V."/>
        </authorList>
    </citation>
    <scope>NUCLEOTIDE SEQUENCE [LARGE SCALE GENOMIC DNA]</scope>
    <source>
        <strain evidence="1 2">10.1.1</strain>
    </source>
</reference>
<dbReference type="RefSeq" id="WP_057942763.1">
    <property type="nucleotide sequence ID" value="NZ_CP011131.1"/>
</dbReference>
<proteinExistence type="predicted"/>
<gene>
    <name evidence="1" type="ORF">MOV92_10505</name>
</gene>
<keyword evidence="2" id="KW-1185">Reference proteome</keyword>
<name>A0ABY3XJ45_9GAMM</name>
<sequence length="75" mass="8403">MGKPTYYVEVVRAGREQDHHDYWVLGRRAKHSGEPLNAEEVSFVEAVRASNRREAVVLVGRKYPGHAIAGMVAKV</sequence>
<dbReference type="EMBL" id="CP093547">
    <property type="protein sequence ID" value="UNP31641.1"/>
    <property type="molecule type" value="Genomic_DNA"/>
</dbReference>
<protein>
    <submittedName>
        <fullName evidence="1">Uncharacterized protein</fullName>
    </submittedName>
</protein>
<evidence type="ECO:0000313" key="1">
    <source>
        <dbReference type="EMBL" id="UNP31641.1"/>
    </source>
</evidence>
<organism evidence="1 2">
    <name type="scientific">Lysobacter gummosus</name>
    <dbReference type="NCBI Taxonomy" id="262324"/>
    <lineage>
        <taxon>Bacteria</taxon>
        <taxon>Pseudomonadati</taxon>
        <taxon>Pseudomonadota</taxon>
        <taxon>Gammaproteobacteria</taxon>
        <taxon>Lysobacterales</taxon>
        <taxon>Lysobacteraceae</taxon>
        <taxon>Lysobacter</taxon>
    </lineage>
</organism>
<dbReference type="Proteomes" id="UP000829194">
    <property type="component" value="Chromosome"/>
</dbReference>
<accession>A0ABY3XJ45</accession>